<dbReference type="Proteomes" id="UP000251800">
    <property type="component" value="Unassembled WGS sequence"/>
</dbReference>
<name>A0A363UNX0_9GAMM</name>
<protein>
    <recommendedName>
        <fullName evidence="4">DUF1579 domain-containing protein</fullName>
    </recommendedName>
</protein>
<sequence>MNLFTAIRPMRLWLFLALFGLAGPAWSGSANDFDFWLGQWNLTWGSDGQATNQVSRILDEQVILEQFDARPGDQLAGMSVTVYDAKADQWKQTWVDNTGAYLDFTGGLAPDGSMELFRPAQTAEGQPMLQRMVWYNIRPNSLDWNWERSTDGGASWQTVWKIHYERQPDGR</sequence>
<gene>
    <name evidence="2" type="ORF">DEH80_04175</name>
</gene>
<organism evidence="2 3">
    <name type="scientific">Abyssibacter profundi</name>
    <dbReference type="NCBI Taxonomy" id="2182787"/>
    <lineage>
        <taxon>Bacteria</taxon>
        <taxon>Pseudomonadati</taxon>
        <taxon>Pseudomonadota</taxon>
        <taxon>Gammaproteobacteria</taxon>
        <taxon>Chromatiales</taxon>
        <taxon>Oceanococcaceae</taxon>
        <taxon>Abyssibacter</taxon>
    </lineage>
</organism>
<comment type="caution">
    <text evidence="2">The sequence shown here is derived from an EMBL/GenBank/DDBJ whole genome shotgun (WGS) entry which is preliminary data.</text>
</comment>
<keyword evidence="1" id="KW-0732">Signal</keyword>
<dbReference type="AlphaFoldDB" id="A0A363UNX0"/>
<proteinExistence type="predicted"/>
<dbReference type="EMBL" id="QEQK01000003">
    <property type="protein sequence ID" value="PWN57132.1"/>
    <property type="molecule type" value="Genomic_DNA"/>
</dbReference>
<dbReference type="OrthoDB" id="8902597at2"/>
<keyword evidence="3" id="KW-1185">Reference proteome</keyword>
<accession>A0A363UNX0</accession>
<evidence type="ECO:0000313" key="3">
    <source>
        <dbReference type="Proteomes" id="UP000251800"/>
    </source>
</evidence>
<reference evidence="2 3" key="1">
    <citation type="submission" date="2018-05" db="EMBL/GenBank/DDBJ databases">
        <title>Abyssibacter profundi OUC007T gen. nov., sp. nov, a marine bacterium isolated from seawater of the Mariana Trench.</title>
        <authorList>
            <person name="Zhou S."/>
        </authorList>
    </citation>
    <scope>NUCLEOTIDE SEQUENCE [LARGE SCALE GENOMIC DNA]</scope>
    <source>
        <strain evidence="2 3">OUC007</strain>
    </source>
</reference>
<feature type="chain" id="PRO_5016712090" description="DUF1579 domain-containing protein" evidence="1">
    <location>
        <begin position="28"/>
        <end position="171"/>
    </location>
</feature>
<evidence type="ECO:0008006" key="4">
    <source>
        <dbReference type="Google" id="ProtNLM"/>
    </source>
</evidence>
<feature type="signal peptide" evidence="1">
    <location>
        <begin position="1"/>
        <end position="27"/>
    </location>
</feature>
<evidence type="ECO:0000256" key="1">
    <source>
        <dbReference type="SAM" id="SignalP"/>
    </source>
</evidence>
<evidence type="ECO:0000313" key="2">
    <source>
        <dbReference type="EMBL" id="PWN57132.1"/>
    </source>
</evidence>